<dbReference type="GO" id="GO:0005737">
    <property type="term" value="C:cytoplasm"/>
    <property type="evidence" value="ECO:0007669"/>
    <property type="project" value="UniProtKB-SubCell"/>
</dbReference>
<evidence type="ECO:0000313" key="18">
    <source>
        <dbReference type="Proteomes" id="UP000829291"/>
    </source>
</evidence>
<comment type="similarity">
    <text evidence="2 14">Belongs to the ANKZF1/VMS1 family.</text>
</comment>
<evidence type="ECO:0000256" key="15">
    <source>
        <dbReference type="SAM" id="Coils"/>
    </source>
</evidence>
<dbReference type="SMART" id="SM00248">
    <property type="entry name" value="ANK"/>
    <property type="match status" value="1"/>
</dbReference>
<evidence type="ECO:0000256" key="8">
    <source>
        <dbReference type="ARBA" id="ARBA00022771"/>
    </source>
</evidence>
<dbReference type="Pfam" id="PF18716">
    <property type="entry name" value="VATC"/>
    <property type="match status" value="1"/>
</dbReference>
<dbReference type="GO" id="GO:0008270">
    <property type="term" value="F:zinc ion binding"/>
    <property type="evidence" value="ECO:0007669"/>
    <property type="project" value="UniProtKB-KW"/>
</dbReference>
<dbReference type="InterPro" id="IPR013087">
    <property type="entry name" value="Znf_C2H2_type"/>
</dbReference>
<gene>
    <name evidence="19 20" type="primary">LOC107228026</name>
</gene>
<dbReference type="InterPro" id="IPR047139">
    <property type="entry name" value="ANKZ1/VMS1"/>
</dbReference>
<dbReference type="SUPFAM" id="SSF48403">
    <property type="entry name" value="Ankyrin repeat"/>
    <property type="match status" value="1"/>
</dbReference>
<dbReference type="GO" id="GO:0036503">
    <property type="term" value="P:ERAD pathway"/>
    <property type="evidence" value="ECO:0007669"/>
    <property type="project" value="TreeGrafter"/>
</dbReference>
<dbReference type="PROSITE" id="PS50297">
    <property type="entry name" value="ANK_REP_REGION"/>
    <property type="match status" value="1"/>
</dbReference>
<evidence type="ECO:0000256" key="14">
    <source>
        <dbReference type="PROSITE-ProRule" id="PRU01389"/>
    </source>
</evidence>
<keyword evidence="7 14" id="KW-0255">Endonuclease</keyword>
<keyword evidence="11 13" id="KW-0040">ANK repeat</keyword>
<feature type="active site" evidence="14">
    <location>
        <position position="279"/>
    </location>
</feature>
<keyword evidence="12 15" id="KW-0175">Coiled coil</keyword>
<dbReference type="RefSeq" id="XP_046596115.1">
    <property type="nucleotide sequence ID" value="XM_046740159.1"/>
</dbReference>
<accession>A0A6J0CFR3</accession>
<dbReference type="PROSITE" id="PS00028">
    <property type="entry name" value="ZINC_FINGER_C2H2_1"/>
    <property type="match status" value="1"/>
</dbReference>
<dbReference type="Gene3D" id="1.25.40.20">
    <property type="entry name" value="Ankyrin repeat-containing domain"/>
    <property type="match status" value="1"/>
</dbReference>
<dbReference type="PROSITE" id="PS52044">
    <property type="entry name" value="VLRF1"/>
    <property type="match status" value="1"/>
</dbReference>
<evidence type="ECO:0000256" key="10">
    <source>
        <dbReference type="ARBA" id="ARBA00022833"/>
    </source>
</evidence>
<dbReference type="PANTHER" id="PTHR16036">
    <property type="entry name" value="ANKYRIN REPEAT AND ZINC FINGER DOMAIN-CONTAINING PROTEIN 1"/>
    <property type="match status" value="1"/>
</dbReference>
<keyword evidence="3 14" id="KW-0963">Cytoplasm</keyword>
<dbReference type="GeneID" id="107228026"/>
<dbReference type="InParanoid" id="A0A6J0CFR3"/>
<dbReference type="Pfam" id="PF18826">
    <property type="entry name" value="bVLRF1"/>
    <property type="match status" value="1"/>
</dbReference>
<feature type="compositionally biased region" description="Acidic residues" evidence="16">
    <location>
        <begin position="113"/>
        <end position="122"/>
    </location>
</feature>
<feature type="compositionally biased region" description="Polar residues" evidence="16">
    <location>
        <begin position="134"/>
        <end position="145"/>
    </location>
</feature>
<name>A0A6J0CFR3_NEOLC</name>
<feature type="region of interest" description="Disordered" evidence="16">
    <location>
        <begin position="341"/>
        <end position="360"/>
    </location>
</feature>
<evidence type="ECO:0000256" key="4">
    <source>
        <dbReference type="ARBA" id="ARBA00022722"/>
    </source>
</evidence>
<feature type="region of interest" description="Disordered" evidence="16">
    <location>
        <begin position="517"/>
        <end position="546"/>
    </location>
</feature>
<dbReference type="InterPro" id="IPR041540">
    <property type="entry name" value="VATC"/>
</dbReference>
<dbReference type="InterPro" id="IPR041175">
    <property type="entry name" value="VLRF1/Vms1"/>
</dbReference>
<organism evidence="18 19">
    <name type="scientific">Neodiprion lecontei</name>
    <name type="common">Redheaded pine sawfly</name>
    <dbReference type="NCBI Taxonomy" id="441921"/>
    <lineage>
        <taxon>Eukaryota</taxon>
        <taxon>Metazoa</taxon>
        <taxon>Ecdysozoa</taxon>
        <taxon>Arthropoda</taxon>
        <taxon>Hexapoda</taxon>
        <taxon>Insecta</taxon>
        <taxon>Pterygota</taxon>
        <taxon>Neoptera</taxon>
        <taxon>Endopterygota</taxon>
        <taxon>Hymenoptera</taxon>
        <taxon>Tenthredinoidea</taxon>
        <taxon>Diprionidae</taxon>
        <taxon>Diprioninae</taxon>
        <taxon>Neodiprion</taxon>
    </lineage>
</organism>
<evidence type="ECO:0000256" key="3">
    <source>
        <dbReference type="ARBA" id="ARBA00022490"/>
    </source>
</evidence>
<feature type="compositionally biased region" description="Basic residues" evidence="16">
    <location>
        <begin position="521"/>
        <end position="535"/>
    </location>
</feature>
<proteinExistence type="inferred from homology"/>
<dbReference type="InterPro" id="IPR002110">
    <property type="entry name" value="Ankyrin_rpt"/>
</dbReference>
<keyword evidence="5" id="KW-0479">Metal-binding</keyword>
<reference evidence="19" key="1">
    <citation type="submission" date="2025-04" db="UniProtKB">
        <authorList>
            <consortium name="RefSeq"/>
        </authorList>
    </citation>
    <scope>IDENTIFICATION</scope>
    <source>
        <tissue evidence="20">Thorax and Abdomen</tissue>
        <tissue evidence="19">Whole body</tissue>
    </source>
</reference>
<feature type="region of interest" description="Disordered" evidence="16">
    <location>
        <begin position="273"/>
        <end position="295"/>
    </location>
</feature>
<evidence type="ECO:0000256" key="5">
    <source>
        <dbReference type="ARBA" id="ARBA00022723"/>
    </source>
</evidence>
<feature type="domain" description="VLRF1" evidence="17">
    <location>
        <begin position="236"/>
        <end position="380"/>
    </location>
</feature>
<feature type="region of interest" description="Disordered" evidence="16">
    <location>
        <begin position="414"/>
        <end position="447"/>
    </location>
</feature>
<evidence type="ECO:0000256" key="6">
    <source>
        <dbReference type="ARBA" id="ARBA00022737"/>
    </source>
</evidence>
<evidence type="ECO:0000256" key="2">
    <source>
        <dbReference type="ARBA" id="ARBA00009262"/>
    </source>
</evidence>
<sequence length="794" mass="89771">MDHQVFRIHNRDDFVNITKGIKVAQCMQLKSASALGVEKVLCQLEELVVSDSLSCSFCNTVFEDKAQQRLHYKLDWHRYNLKQRLGGLKSISEGNFSLMADKDDVSSISGSESESENDDETGTSETGSSRTDSKAGNSKTTSSSILIPVDDKNRKEERKRKIAESVSDSSDTELDEDALQKKRAQELLLVASRHSKVFFENDEGNIFSIYRCLLHNKKEIPELDIEMVAQALESGKNTTWTVIMLGGGHFAAAVFQNGIPVVHKTYHCYTVRAKQGGSQSSRDNRSAGTHPKSAGASLRRYNEAALIQHIQEILESWTTHLVSSSLILYRAVGPQNRTVLFGGKNPPLDKNDPRLRPLPFPTRRATFNEVKRVYDILSSLEVYGSATEFTDSFPISPKQPIRKKVSKVDILDGIPESTPTSEIIPPFTNGAVDNEKSKRMSQTSLERQYRSLKSHIDRAKPRKSPRRPLPDIVARLAQSSSESESDDDSGPTNEVPLIEQSLEMDFNEHLQAFQDTVPRYIKAKKGRRQKRKSKKEKNDEPSPNASLYNLKQKLWTACKLGDIELLSSALESALSEIQRCQSLEEQLANGQEINEDPTNFMKMDNVVKLVNESNEEGNTPLHLAANGGYLKVVWSLLEIGSDPCNKNKKFQTPYTATVDKETRNTFRRFMAANPNKFDYTKSQIPGPLTDEMELELAEKKKLLKKAKREKEKIKKKELDNQRQEEALKKRFLNLSDREKRALAAERRIMQQGGMIFSRCFECGTDMTNQIPFEYNANRFCSMVCLKSHRGVKQN</sequence>
<evidence type="ECO:0000256" key="16">
    <source>
        <dbReference type="SAM" id="MobiDB-lite"/>
    </source>
</evidence>
<dbReference type="KEGG" id="nlo:107228026"/>
<dbReference type="OrthoDB" id="429841at2759"/>
<keyword evidence="10" id="KW-0862">Zinc</keyword>
<feature type="region of interest" description="Disordered" evidence="16">
    <location>
        <begin position="102"/>
        <end position="175"/>
    </location>
</feature>
<feature type="coiled-coil region" evidence="15">
    <location>
        <begin position="689"/>
        <end position="728"/>
    </location>
</feature>
<dbReference type="PANTHER" id="PTHR16036:SF2">
    <property type="entry name" value="TRNA ENDONUCLEASE ANKZF1"/>
    <property type="match status" value="1"/>
</dbReference>
<dbReference type="RefSeq" id="XP_015524854.1">
    <property type="nucleotide sequence ID" value="XM_015669368.1"/>
</dbReference>
<keyword evidence="9 14" id="KW-0378">Hydrolase</keyword>
<dbReference type="GO" id="GO:0016787">
    <property type="term" value="F:hydrolase activity"/>
    <property type="evidence" value="ECO:0007669"/>
    <property type="project" value="UniProtKB-KW"/>
</dbReference>
<keyword evidence="4 14" id="KW-0540">Nuclease</keyword>
<protein>
    <submittedName>
        <fullName evidence="19 20">Ankyrin repeat and zinc finger domain-containing protein 1</fullName>
    </submittedName>
</protein>
<dbReference type="Proteomes" id="UP000829291">
    <property type="component" value="Chromosome 5"/>
</dbReference>
<evidence type="ECO:0000256" key="9">
    <source>
        <dbReference type="ARBA" id="ARBA00022801"/>
    </source>
</evidence>
<feature type="region of interest" description="Disordered" evidence="16">
    <location>
        <begin position="452"/>
        <end position="471"/>
    </location>
</feature>
<keyword evidence="18" id="KW-1185">Reference proteome</keyword>
<dbReference type="InterPro" id="IPR036770">
    <property type="entry name" value="Ankyrin_rpt-contain_sf"/>
</dbReference>
<evidence type="ECO:0000259" key="17">
    <source>
        <dbReference type="PROSITE" id="PS52044"/>
    </source>
</evidence>
<keyword evidence="6" id="KW-0677">Repeat</keyword>
<comment type="domain">
    <text evidence="14">The VLRF1 domain mediates binding to the 60S ribosomal subunit.</text>
</comment>
<evidence type="ECO:0000313" key="20">
    <source>
        <dbReference type="RefSeq" id="XP_046596115.1"/>
    </source>
</evidence>
<dbReference type="PROSITE" id="PS50088">
    <property type="entry name" value="ANK_REPEAT"/>
    <property type="match status" value="1"/>
</dbReference>
<dbReference type="AlphaFoldDB" id="A0A6J0CFR3"/>
<keyword evidence="8" id="KW-0863">Zinc-finger</keyword>
<dbReference type="Pfam" id="PF00023">
    <property type="entry name" value="Ank"/>
    <property type="match status" value="1"/>
</dbReference>
<evidence type="ECO:0000256" key="1">
    <source>
        <dbReference type="ARBA" id="ARBA00004496"/>
    </source>
</evidence>
<feature type="repeat" description="ANK" evidence="13">
    <location>
        <begin position="616"/>
        <end position="648"/>
    </location>
</feature>
<evidence type="ECO:0000313" key="19">
    <source>
        <dbReference type="RefSeq" id="XP_015524854.1"/>
    </source>
</evidence>
<comment type="subcellular location">
    <subcellularLocation>
        <location evidence="1">Cytoplasm</location>
    </subcellularLocation>
</comment>
<dbReference type="GO" id="GO:0004519">
    <property type="term" value="F:endonuclease activity"/>
    <property type="evidence" value="ECO:0007669"/>
    <property type="project" value="UniProtKB-KW"/>
</dbReference>
<evidence type="ECO:0000256" key="13">
    <source>
        <dbReference type="PROSITE-ProRule" id="PRU00023"/>
    </source>
</evidence>
<evidence type="ECO:0000256" key="11">
    <source>
        <dbReference type="ARBA" id="ARBA00023043"/>
    </source>
</evidence>
<evidence type="ECO:0000256" key="7">
    <source>
        <dbReference type="ARBA" id="ARBA00022759"/>
    </source>
</evidence>
<evidence type="ECO:0000256" key="12">
    <source>
        <dbReference type="ARBA" id="ARBA00023054"/>
    </source>
</evidence>